<sequence>MERSDGVSDDPHSELADLRTIVLDLKRQLAAFAASNRSDPSPRGHAPRADKPDRRMKHRFATEPLAKGGNWSQSISKKVAFHRDIGATIPYCQNAVNGVSAYAFAEETENSVLAAKFQHAIDHDDAEEFDALCMLAGGKPDIFADISACSFCEEDGEAMVYAITEYTDLARNVGASALNINTFTANVPVMSEPAKHSPAASDDSEEEWTGPPNPVCPPVTRSFADFIANTGFTVEAPDEAPIAMHILSAVEETESADGDATSDYEPEACATSDSGDECAPIERPPLRYVRRGSIFFGKLLGW</sequence>
<feature type="region of interest" description="Disordered" evidence="1">
    <location>
        <begin position="33"/>
        <end position="56"/>
    </location>
</feature>
<comment type="caution">
    <text evidence="2">The sequence shown here is derived from an EMBL/GenBank/DDBJ whole genome shotgun (WGS) entry which is preliminary data.</text>
</comment>
<evidence type="ECO:0000256" key="1">
    <source>
        <dbReference type="SAM" id="MobiDB-lite"/>
    </source>
</evidence>
<feature type="region of interest" description="Disordered" evidence="1">
    <location>
        <begin position="191"/>
        <end position="215"/>
    </location>
</feature>
<dbReference type="Proteomes" id="UP001190700">
    <property type="component" value="Unassembled WGS sequence"/>
</dbReference>
<gene>
    <name evidence="2" type="ORF">CYMTET_4554</name>
</gene>
<feature type="compositionally biased region" description="Acidic residues" evidence="1">
    <location>
        <begin position="252"/>
        <end position="266"/>
    </location>
</feature>
<reference evidence="2 3" key="1">
    <citation type="journal article" date="2015" name="Genome Biol. Evol.">
        <title>Comparative Genomics of a Bacterivorous Green Alga Reveals Evolutionary Causalities and Consequences of Phago-Mixotrophic Mode of Nutrition.</title>
        <authorList>
            <person name="Burns J.A."/>
            <person name="Paasch A."/>
            <person name="Narechania A."/>
            <person name="Kim E."/>
        </authorList>
    </citation>
    <scope>NUCLEOTIDE SEQUENCE [LARGE SCALE GENOMIC DNA]</scope>
    <source>
        <strain evidence="2 3">PLY_AMNH</strain>
    </source>
</reference>
<accession>A0AAE0H2R1</accession>
<feature type="region of interest" description="Disordered" evidence="1">
    <location>
        <begin position="252"/>
        <end position="277"/>
    </location>
</feature>
<dbReference type="AlphaFoldDB" id="A0AAE0H2R1"/>
<organism evidence="2 3">
    <name type="scientific">Cymbomonas tetramitiformis</name>
    <dbReference type="NCBI Taxonomy" id="36881"/>
    <lineage>
        <taxon>Eukaryota</taxon>
        <taxon>Viridiplantae</taxon>
        <taxon>Chlorophyta</taxon>
        <taxon>Pyramimonadophyceae</taxon>
        <taxon>Pyramimonadales</taxon>
        <taxon>Pyramimonadaceae</taxon>
        <taxon>Cymbomonas</taxon>
    </lineage>
</organism>
<dbReference type="EMBL" id="LGRX02000645">
    <property type="protein sequence ID" value="KAK3287946.1"/>
    <property type="molecule type" value="Genomic_DNA"/>
</dbReference>
<evidence type="ECO:0000313" key="2">
    <source>
        <dbReference type="EMBL" id="KAK3287946.1"/>
    </source>
</evidence>
<name>A0AAE0H2R1_9CHLO</name>
<proteinExistence type="predicted"/>
<evidence type="ECO:0000313" key="3">
    <source>
        <dbReference type="Proteomes" id="UP001190700"/>
    </source>
</evidence>
<keyword evidence="3" id="KW-1185">Reference proteome</keyword>
<protein>
    <submittedName>
        <fullName evidence="2">Uncharacterized protein</fullName>
    </submittedName>
</protein>